<evidence type="ECO:0000313" key="2">
    <source>
        <dbReference type="EMBL" id="SFZ72236.1"/>
    </source>
</evidence>
<feature type="signal peptide" evidence="1">
    <location>
        <begin position="1"/>
        <end position="20"/>
    </location>
</feature>
<name>A0A1K2H782_9NEIS</name>
<evidence type="ECO:0000256" key="1">
    <source>
        <dbReference type="SAM" id="SignalP"/>
    </source>
</evidence>
<keyword evidence="1" id="KW-0732">Signal</keyword>
<organism evidence="2 3">
    <name type="scientific">Chitinimonas taiwanensis DSM 18899</name>
    <dbReference type="NCBI Taxonomy" id="1121279"/>
    <lineage>
        <taxon>Bacteria</taxon>
        <taxon>Pseudomonadati</taxon>
        <taxon>Pseudomonadota</taxon>
        <taxon>Betaproteobacteria</taxon>
        <taxon>Neisseriales</taxon>
        <taxon>Chitinibacteraceae</taxon>
        <taxon>Chitinimonas</taxon>
    </lineage>
</organism>
<gene>
    <name evidence="2" type="ORF">SAMN02745887_00566</name>
</gene>
<reference evidence="2 3" key="1">
    <citation type="submission" date="2016-11" db="EMBL/GenBank/DDBJ databases">
        <authorList>
            <person name="Jaros S."/>
            <person name="Januszkiewicz K."/>
            <person name="Wedrychowicz H."/>
        </authorList>
    </citation>
    <scope>NUCLEOTIDE SEQUENCE [LARGE SCALE GENOMIC DNA]</scope>
    <source>
        <strain evidence="2 3">DSM 18899</strain>
    </source>
</reference>
<evidence type="ECO:0008006" key="4">
    <source>
        <dbReference type="Google" id="ProtNLM"/>
    </source>
</evidence>
<feature type="chain" id="PRO_5012001257" description="DUF3718 domain-containing protein" evidence="1">
    <location>
        <begin position="21"/>
        <end position="133"/>
    </location>
</feature>
<dbReference type="EMBL" id="FPKR01000002">
    <property type="protein sequence ID" value="SFZ72236.1"/>
    <property type="molecule type" value="Genomic_DNA"/>
</dbReference>
<protein>
    <recommendedName>
        <fullName evidence="4">DUF3718 domain-containing protein</fullName>
    </recommendedName>
</protein>
<dbReference type="InterPro" id="IPR022193">
    <property type="entry name" value="DUF3718"/>
</dbReference>
<dbReference type="Pfam" id="PF12514">
    <property type="entry name" value="DUF3718"/>
    <property type="match status" value="1"/>
</dbReference>
<evidence type="ECO:0000313" key="3">
    <source>
        <dbReference type="Proteomes" id="UP000186513"/>
    </source>
</evidence>
<dbReference type="RefSeq" id="WP_072427111.1">
    <property type="nucleotide sequence ID" value="NZ_FPKR01000002.1"/>
</dbReference>
<dbReference type="AlphaFoldDB" id="A0A1K2H782"/>
<dbReference type="OrthoDB" id="6197363at2"/>
<keyword evidence="3" id="KW-1185">Reference proteome</keyword>
<accession>A0A1K2H782</accession>
<dbReference type="Proteomes" id="UP000186513">
    <property type="component" value="Unassembled WGS sequence"/>
</dbReference>
<proteinExistence type="predicted"/>
<sequence>MQNRLLFSLLSVCLLGLAQADDDFDRAVSSVCEYTKANDRAGLRRKLDDSGIELRRTYEDIRCGNDSLLRVAAGNGAVDAATIIITKAGKRALTEPEKDGLTSVQWAQKKHDAGDAATKGKIKPVLELMQSKL</sequence>